<comment type="caution">
    <text evidence="8">The sequence shown here is derived from an EMBL/GenBank/DDBJ whole genome shotgun (WGS) entry which is preliminary data.</text>
</comment>
<evidence type="ECO:0000256" key="5">
    <source>
        <dbReference type="ARBA" id="ARBA00029491"/>
    </source>
</evidence>
<dbReference type="RefSeq" id="WP_040904701.1">
    <property type="nucleotide sequence ID" value="NZ_JBHUNE010000003.1"/>
</dbReference>
<dbReference type="InterPro" id="IPR029017">
    <property type="entry name" value="Enolase-like_N"/>
</dbReference>
<dbReference type="Gene3D" id="3.30.390.10">
    <property type="entry name" value="Enolase-like, N-terminal domain"/>
    <property type="match status" value="1"/>
</dbReference>
<dbReference type="SFLD" id="SFLDS00001">
    <property type="entry name" value="Enolase"/>
    <property type="match status" value="1"/>
</dbReference>
<dbReference type="GO" id="GO:0043748">
    <property type="term" value="F:O-succinylbenzoate synthase activity"/>
    <property type="evidence" value="ECO:0007669"/>
    <property type="project" value="UniProtKB-EC"/>
</dbReference>
<accession>A0ABW5UVE6</accession>
<dbReference type="InterPro" id="IPR013341">
    <property type="entry name" value="Mandelate_racemase_N_dom"/>
</dbReference>
<dbReference type="Pfam" id="PF02746">
    <property type="entry name" value="MR_MLE_N"/>
    <property type="match status" value="1"/>
</dbReference>
<evidence type="ECO:0000313" key="8">
    <source>
        <dbReference type="EMBL" id="MFD2757394.1"/>
    </source>
</evidence>
<gene>
    <name evidence="8" type="primary">menC</name>
    <name evidence="8" type="ORF">ACFSW7_03255</name>
</gene>
<dbReference type="SMART" id="SM00922">
    <property type="entry name" value="MR_MLE"/>
    <property type="match status" value="1"/>
</dbReference>
<dbReference type="InterPro" id="IPR029065">
    <property type="entry name" value="Enolase_C-like"/>
</dbReference>
<dbReference type="Proteomes" id="UP001597492">
    <property type="component" value="Unassembled WGS sequence"/>
</dbReference>
<keyword evidence="3" id="KW-0460">Magnesium</keyword>
<dbReference type="SFLD" id="SFLDG00180">
    <property type="entry name" value="muconate_cycloisomerase"/>
    <property type="match status" value="1"/>
</dbReference>
<dbReference type="InterPro" id="IPR013342">
    <property type="entry name" value="Mandelate_racemase_C"/>
</dbReference>
<dbReference type="Pfam" id="PF13378">
    <property type="entry name" value="MR_MLE_C"/>
    <property type="match status" value="1"/>
</dbReference>
<evidence type="ECO:0000313" key="9">
    <source>
        <dbReference type="Proteomes" id="UP001597492"/>
    </source>
</evidence>
<protein>
    <recommendedName>
        <fullName evidence="5 6">o-succinylbenzoate synthase</fullName>
        <ecNumber evidence="5 6">4.2.1.113</ecNumber>
    </recommendedName>
</protein>
<keyword evidence="2" id="KW-0479">Metal-binding</keyword>
<organism evidence="8 9">
    <name type="scientific">Gulosibacter faecalis</name>
    <dbReference type="NCBI Taxonomy" id="272240"/>
    <lineage>
        <taxon>Bacteria</taxon>
        <taxon>Bacillati</taxon>
        <taxon>Actinomycetota</taxon>
        <taxon>Actinomycetes</taxon>
        <taxon>Micrococcales</taxon>
        <taxon>Microbacteriaceae</taxon>
        <taxon>Gulosibacter</taxon>
    </lineage>
</organism>
<dbReference type="EC" id="4.2.1.113" evidence="5 6"/>
<keyword evidence="4 8" id="KW-0456">Lyase</keyword>
<comment type="cofactor">
    <cofactor evidence="1">
        <name>a divalent metal cation</name>
        <dbReference type="ChEBI" id="CHEBI:60240"/>
    </cofactor>
</comment>
<dbReference type="SUPFAM" id="SSF51604">
    <property type="entry name" value="Enolase C-terminal domain-like"/>
    <property type="match status" value="1"/>
</dbReference>
<evidence type="ECO:0000256" key="1">
    <source>
        <dbReference type="ARBA" id="ARBA00001968"/>
    </source>
</evidence>
<name>A0ABW5UVE6_9MICO</name>
<dbReference type="PANTHER" id="PTHR48073">
    <property type="entry name" value="O-SUCCINYLBENZOATE SYNTHASE-RELATED"/>
    <property type="match status" value="1"/>
</dbReference>
<dbReference type="NCBIfam" id="TIGR01928">
    <property type="entry name" value="menC_lowGC_arch"/>
    <property type="match status" value="1"/>
</dbReference>
<reference evidence="9" key="1">
    <citation type="journal article" date="2019" name="Int. J. Syst. Evol. Microbiol.">
        <title>The Global Catalogue of Microorganisms (GCM) 10K type strain sequencing project: providing services to taxonomists for standard genome sequencing and annotation.</title>
        <authorList>
            <consortium name="The Broad Institute Genomics Platform"/>
            <consortium name="The Broad Institute Genome Sequencing Center for Infectious Disease"/>
            <person name="Wu L."/>
            <person name="Ma J."/>
        </authorList>
    </citation>
    <scope>NUCLEOTIDE SEQUENCE [LARGE SCALE GENOMIC DNA]</scope>
    <source>
        <strain evidence="9">TISTR 1514</strain>
    </source>
</reference>
<evidence type="ECO:0000259" key="7">
    <source>
        <dbReference type="SMART" id="SM00922"/>
    </source>
</evidence>
<evidence type="ECO:0000256" key="2">
    <source>
        <dbReference type="ARBA" id="ARBA00022723"/>
    </source>
</evidence>
<proteinExistence type="predicted"/>
<dbReference type="InterPro" id="IPR036849">
    <property type="entry name" value="Enolase-like_C_sf"/>
</dbReference>
<dbReference type="SFLD" id="SFLDF00009">
    <property type="entry name" value="o-succinylbenzoate_synthase"/>
    <property type="match status" value="1"/>
</dbReference>
<evidence type="ECO:0000256" key="3">
    <source>
        <dbReference type="ARBA" id="ARBA00022842"/>
    </source>
</evidence>
<dbReference type="Gene3D" id="3.20.20.120">
    <property type="entry name" value="Enolase-like C-terminal domain"/>
    <property type="match status" value="1"/>
</dbReference>
<dbReference type="SUPFAM" id="SSF54826">
    <property type="entry name" value="Enolase N-terminal domain-like"/>
    <property type="match status" value="1"/>
</dbReference>
<dbReference type="InterPro" id="IPR010197">
    <property type="entry name" value="OSBS/NAAAR"/>
</dbReference>
<dbReference type="EMBL" id="JBHUNE010000003">
    <property type="protein sequence ID" value="MFD2757394.1"/>
    <property type="molecule type" value="Genomic_DNA"/>
</dbReference>
<feature type="domain" description="Mandelate racemase/muconate lactonizing enzyme C-terminal" evidence="7">
    <location>
        <begin position="143"/>
        <end position="237"/>
    </location>
</feature>
<evidence type="ECO:0000256" key="4">
    <source>
        <dbReference type="ARBA" id="ARBA00023239"/>
    </source>
</evidence>
<dbReference type="PANTHER" id="PTHR48073:SF5">
    <property type="entry name" value="O-SUCCINYLBENZOATE SYNTHASE"/>
    <property type="match status" value="1"/>
</dbReference>
<evidence type="ECO:0000256" key="6">
    <source>
        <dbReference type="NCBIfam" id="TIGR01928"/>
    </source>
</evidence>
<keyword evidence="9" id="KW-1185">Reference proteome</keyword>
<sequence>MRIERVRLFEVSLPLRRSFETSSHRKSDITHLLVEATTTDGVVGWGEIATPAEPYFGPETTETAWIVAPEFLAPALLGAEFSHPAELEAAWARVRGHEFAKAGFAGAAWDAFAQRRGESLAAALGGTRDVVHAGVSLGIEASIDALLEQVAAQVDAGYGRVKLKIAPGWDVDPVAAVRSAYPRLDLHVDANAAYAFGDAALDVFARLDEYGLTMIEQPFGVRDFPAHQELQRRLDTPICLDESVVQLDDLETMVRMDAGRVLNIKVSRMGGLTQAVRAHDRARELGIPVWCGGMHEFGIGRAANIAVSSLAGFTLPSDVSGSDKYYEHDLIDPPVRAVDGAVRVPTGPGLGHTVRADRIAALATRTWDSARGRIPEVEEV</sequence>